<name>A0A8S8XET5_9PROT</name>
<proteinExistence type="predicted"/>
<feature type="chain" id="PRO_5035828143" evidence="1">
    <location>
        <begin position="23"/>
        <end position="237"/>
    </location>
</feature>
<reference evidence="2" key="1">
    <citation type="submission" date="2021-02" db="EMBL/GenBank/DDBJ databases">
        <title>Genome sequence of Rhodospirillales sp. strain TMPK1 isolated from soil.</title>
        <authorList>
            <person name="Nakai R."/>
            <person name="Kusada H."/>
            <person name="Tamaki H."/>
        </authorList>
    </citation>
    <scope>NUCLEOTIDE SEQUENCE</scope>
    <source>
        <strain evidence="2">TMPK1</strain>
    </source>
</reference>
<dbReference type="EMBL" id="BOPV01000001">
    <property type="protein sequence ID" value="GIL39645.1"/>
    <property type="molecule type" value="Genomic_DNA"/>
</dbReference>
<evidence type="ECO:0000313" key="2">
    <source>
        <dbReference type="EMBL" id="GIL39645.1"/>
    </source>
</evidence>
<sequence length="237" mass="25544">MKRSLAVAALALLLGATDAAQAQTAKAPYPTMAPIEAYRMKSRTDEIALARSAAPAAIAKDAEILVLGSKGYESAAKGTNGFTCIVIRAWANKFDHADFWNPKIRAPHCFNPAGARSVLPTYLKRTEWVLAGVAKDEMESRTKQAVAAKEITPPEIGSMCYMLSKGGYLGDDVGGAWRPHLMFYLPPTEPATWGANLPDVQVFADTGGVEPVTVFFAPVRDWSDGTPGPMPKKQMKM</sequence>
<protein>
    <submittedName>
        <fullName evidence="2">Uncharacterized protein</fullName>
    </submittedName>
</protein>
<gene>
    <name evidence="2" type="ORF">TMPK1_18820</name>
</gene>
<dbReference type="Proteomes" id="UP000681075">
    <property type="component" value="Unassembled WGS sequence"/>
</dbReference>
<dbReference type="RefSeq" id="WP_420242748.1">
    <property type="nucleotide sequence ID" value="NZ_BOPV01000001.1"/>
</dbReference>
<evidence type="ECO:0000313" key="3">
    <source>
        <dbReference type="Proteomes" id="UP000681075"/>
    </source>
</evidence>
<accession>A0A8S8XET5</accession>
<keyword evidence="1" id="KW-0732">Signal</keyword>
<dbReference type="AlphaFoldDB" id="A0A8S8XET5"/>
<feature type="signal peptide" evidence="1">
    <location>
        <begin position="1"/>
        <end position="22"/>
    </location>
</feature>
<organism evidence="2 3">
    <name type="scientific">Roseiterribacter gracilis</name>
    <dbReference type="NCBI Taxonomy" id="2812848"/>
    <lineage>
        <taxon>Bacteria</taxon>
        <taxon>Pseudomonadati</taxon>
        <taxon>Pseudomonadota</taxon>
        <taxon>Alphaproteobacteria</taxon>
        <taxon>Rhodospirillales</taxon>
        <taxon>Roseiterribacteraceae</taxon>
        <taxon>Roseiterribacter</taxon>
    </lineage>
</organism>
<comment type="caution">
    <text evidence="2">The sequence shown here is derived from an EMBL/GenBank/DDBJ whole genome shotgun (WGS) entry which is preliminary data.</text>
</comment>
<evidence type="ECO:0000256" key="1">
    <source>
        <dbReference type="SAM" id="SignalP"/>
    </source>
</evidence>
<keyword evidence="3" id="KW-1185">Reference proteome</keyword>